<evidence type="ECO:0000256" key="10">
    <source>
        <dbReference type="SAM" id="MobiDB-lite"/>
    </source>
</evidence>
<evidence type="ECO:0000256" key="1">
    <source>
        <dbReference type="ARBA" id="ARBA00004496"/>
    </source>
</evidence>
<organism evidence="12">
    <name type="scientific">uncultured Thiotrichaceae bacterium</name>
    <dbReference type="NCBI Taxonomy" id="298394"/>
    <lineage>
        <taxon>Bacteria</taxon>
        <taxon>Pseudomonadati</taxon>
        <taxon>Pseudomonadota</taxon>
        <taxon>Gammaproteobacteria</taxon>
        <taxon>Thiotrichales</taxon>
        <taxon>Thiotrichaceae</taxon>
        <taxon>environmental samples</taxon>
    </lineage>
</organism>
<reference evidence="12" key="1">
    <citation type="submission" date="2020-01" db="EMBL/GenBank/DDBJ databases">
        <authorList>
            <person name="Meier V. D."/>
            <person name="Meier V D."/>
        </authorList>
    </citation>
    <scope>NUCLEOTIDE SEQUENCE</scope>
    <source>
        <strain evidence="12">HLG_WM_MAG_07</strain>
    </source>
</reference>
<name>A0A6S6TY12_9GAMM</name>
<dbReference type="PIRSF" id="PIRSF006230">
    <property type="entry name" value="MG442"/>
    <property type="match status" value="1"/>
</dbReference>
<dbReference type="GO" id="GO:0003723">
    <property type="term" value="F:RNA binding"/>
    <property type="evidence" value="ECO:0007669"/>
    <property type="project" value="UniProtKB-KW"/>
</dbReference>
<sequence>MYKANKEIQKVLSNVDLVIEVLDARIPYSSENPVIAEHRGDKPTIKVFNKSDLADAEITTRWQQFLEEEQGVKTLATTRDDPERIKQIMDLCKKLIPHKVGGDTPIYAMIMGIPNVGKSTLINTLAGRTIAKTGNEPAVTKHQQRIDLKNGVVLIDTPGVLWPNIENSDSGYRLAMTGAVKDTAISYDDVAFYAAEYMMKVYPERLSERYELDELPETEIEFMEQVGAKRGCLRGGGDVDLEKISKLLLAEYRSGKLGRLTLETPEMMTKEKRAVDKARAEKAAKLEAKQKPKKRRRR</sequence>
<dbReference type="PROSITE" id="PS51721">
    <property type="entry name" value="G_CP"/>
    <property type="match status" value="1"/>
</dbReference>
<dbReference type="InterPro" id="IPR019991">
    <property type="entry name" value="GTP-bd_ribosome_bgen"/>
</dbReference>
<feature type="binding site" evidence="9">
    <location>
        <begin position="115"/>
        <end position="120"/>
    </location>
    <ligand>
        <name>GTP</name>
        <dbReference type="ChEBI" id="CHEBI:37565"/>
    </ligand>
</feature>
<dbReference type="InterPro" id="IPR006073">
    <property type="entry name" value="GTP-bd"/>
</dbReference>
<feature type="binding site" evidence="9">
    <location>
        <position position="159"/>
    </location>
    <ligand>
        <name>GTP</name>
        <dbReference type="ChEBI" id="CHEBI:37565"/>
    </ligand>
</feature>
<evidence type="ECO:0000256" key="6">
    <source>
        <dbReference type="ARBA" id="ARBA00022884"/>
    </source>
</evidence>
<gene>
    <name evidence="12" type="ORF">HELGO_WM8384</name>
</gene>
<keyword evidence="3 8" id="KW-0963">Cytoplasm</keyword>
<dbReference type="Gene3D" id="1.10.1580.10">
    <property type="match status" value="1"/>
</dbReference>
<evidence type="ECO:0000259" key="11">
    <source>
        <dbReference type="PROSITE" id="PS51721"/>
    </source>
</evidence>
<dbReference type="InterPro" id="IPR016478">
    <property type="entry name" value="GTPase_MTG1"/>
</dbReference>
<keyword evidence="5" id="KW-0378">Hydrolase</keyword>
<evidence type="ECO:0000256" key="7">
    <source>
        <dbReference type="ARBA" id="ARBA00023134"/>
    </source>
</evidence>
<evidence type="ECO:0000256" key="5">
    <source>
        <dbReference type="ARBA" id="ARBA00022801"/>
    </source>
</evidence>
<feature type="binding site" evidence="9">
    <location>
        <begin position="49"/>
        <end position="52"/>
    </location>
    <ligand>
        <name>GTP</name>
        <dbReference type="ChEBI" id="CHEBI:37565"/>
    </ligand>
</feature>
<dbReference type="InterPro" id="IPR027417">
    <property type="entry name" value="P-loop_NTPase"/>
</dbReference>
<dbReference type="CDD" id="cd01856">
    <property type="entry name" value="YlqF"/>
    <property type="match status" value="1"/>
</dbReference>
<evidence type="ECO:0000313" key="12">
    <source>
        <dbReference type="EMBL" id="CAA6827391.1"/>
    </source>
</evidence>
<dbReference type="PANTHER" id="PTHR45782:SF4">
    <property type="entry name" value="MITOCHONDRIAL RIBOSOME-ASSOCIATED GTPASE 1"/>
    <property type="match status" value="1"/>
</dbReference>
<evidence type="ECO:0000256" key="9">
    <source>
        <dbReference type="PIRSR" id="PIRSR006230-1"/>
    </source>
</evidence>
<feature type="domain" description="CP-type G" evidence="11">
    <location>
        <begin position="5"/>
        <end position="163"/>
    </location>
</feature>
<dbReference type="Gene3D" id="3.40.50.300">
    <property type="entry name" value="P-loop containing nucleotide triphosphate hydrolases"/>
    <property type="match status" value="1"/>
</dbReference>
<dbReference type="GO" id="GO:0003924">
    <property type="term" value="F:GTPase activity"/>
    <property type="evidence" value="ECO:0007669"/>
    <property type="project" value="TreeGrafter"/>
</dbReference>
<comment type="function">
    <text evidence="8">Required for a late step of 50S ribosomal subunit assembly. Has GTPase activity.</text>
</comment>
<evidence type="ECO:0000256" key="3">
    <source>
        <dbReference type="ARBA" id="ARBA00022490"/>
    </source>
</evidence>
<protein>
    <recommendedName>
        <fullName evidence="2 8">Ribosome biogenesis GTPase A</fullName>
    </recommendedName>
</protein>
<comment type="similarity">
    <text evidence="8">Belongs to the TRAFAC class YlqF/YawG GTPase family. MTG1 subfamily.</text>
</comment>
<keyword evidence="6" id="KW-0694">RNA-binding</keyword>
<dbReference type="InterPro" id="IPR023179">
    <property type="entry name" value="GTP-bd_ortho_bundle_sf"/>
</dbReference>
<dbReference type="GO" id="GO:0005737">
    <property type="term" value="C:cytoplasm"/>
    <property type="evidence" value="ECO:0007669"/>
    <property type="project" value="UniProtKB-SubCell"/>
</dbReference>
<dbReference type="AlphaFoldDB" id="A0A6S6TY12"/>
<dbReference type="Pfam" id="PF01926">
    <property type="entry name" value="MMR_HSR1"/>
    <property type="match status" value="1"/>
</dbReference>
<dbReference type="FunFam" id="3.40.50.300:FF:000590">
    <property type="entry name" value="Ribosome biogenesis GTPase A"/>
    <property type="match status" value="1"/>
</dbReference>
<dbReference type="InterPro" id="IPR030378">
    <property type="entry name" value="G_CP_dom"/>
</dbReference>
<evidence type="ECO:0000256" key="4">
    <source>
        <dbReference type="ARBA" id="ARBA00022741"/>
    </source>
</evidence>
<dbReference type="SUPFAM" id="SSF52540">
    <property type="entry name" value="P-loop containing nucleoside triphosphate hydrolases"/>
    <property type="match status" value="1"/>
</dbReference>
<accession>A0A6S6TY12</accession>
<evidence type="ECO:0000256" key="2">
    <source>
        <dbReference type="ARBA" id="ARBA00014898"/>
    </source>
</evidence>
<dbReference type="GO" id="GO:0006412">
    <property type="term" value="P:translation"/>
    <property type="evidence" value="ECO:0007669"/>
    <property type="project" value="TreeGrafter"/>
</dbReference>
<dbReference type="PANTHER" id="PTHR45782">
    <property type="entry name" value="MITOCHONDRIAL RIBOSOME-ASSOCIATED GTPASE 1"/>
    <property type="match status" value="1"/>
</dbReference>
<comment type="subcellular location">
    <subcellularLocation>
        <location evidence="1 8">Cytoplasm</location>
    </subcellularLocation>
</comment>
<proteinExistence type="inferred from homology"/>
<dbReference type="PRINTS" id="PR00326">
    <property type="entry name" value="GTP1OBG"/>
</dbReference>
<evidence type="ECO:0000256" key="8">
    <source>
        <dbReference type="PIRNR" id="PIRNR006230"/>
    </source>
</evidence>
<dbReference type="GO" id="GO:0005525">
    <property type="term" value="F:GTP binding"/>
    <property type="evidence" value="ECO:0007669"/>
    <property type="project" value="UniProtKB-KW"/>
</dbReference>
<keyword evidence="4 8" id="KW-0547">Nucleotide-binding</keyword>
<feature type="compositionally biased region" description="Basic and acidic residues" evidence="10">
    <location>
        <begin position="268"/>
        <end position="290"/>
    </location>
</feature>
<dbReference type="NCBIfam" id="TIGR03596">
    <property type="entry name" value="GTPase_YlqF"/>
    <property type="match status" value="1"/>
</dbReference>
<keyword evidence="7 8" id="KW-0342">GTP-binding</keyword>
<dbReference type="EMBL" id="CACVAY010000140">
    <property type="protein sequence ID" value="CAA6827391.1"/>
    <property type="molecule type" value="Genomic_DNA"/>
</dbReference>
<feature type="region of interest" description="Disordered" evidence="10">
    <location>
        <begin position="268"/>
        <end position="298"/>
    </location>
</feature>
<dbReference type="FunFam" id="1.10.1580.10:FF:000003">
    <property type="entry name" value="Ribosome biogenesis GTPase A"/>
    <property type="match status" value="1"/>
</dbReference>